<dbReference type="EMBL" id="JBHUIW010000005">
    <property type="protein sequence ID" value="MFD2181881.1"/>
    <property type="molecule type" value="Genomic_DNA"/>
</dbReference>
<dbReference type="InterPro" id="IPR014284">
    <property type="entry name" value="RNA_pol_sigma-70_dom"/>
</dbReference>
<reference evidence="9" key="1">
    <citation type="journal article" date="2019" name="Int. J. Syst. Evol. Microbiol.">
        <title>The Global Catalogue of Microorganisms (GCM) 10K type strain sequencing project: providing services to taxonomists for standard genome sequencing and annotation.</title>
        <authorList>
            <consortium name="The Broad Institute Genomics Platform"/>
            <consortium name="The Broad Institute Genome Sequencing Center for Infectious Disease"/>
            <person name="Wu L."/>
            <person name="Ma J."/>
        </authorList>
    </citation>
    <scope>NUCLEOTIDE SEQUENCE [LARGE SCALE GENOMIC DNA]</scope>
    <source>
        <strain evidence="9">CGMCC 1.6774</strain>
    </source>
</reference>
<keyword evidence="3" id="KW-0731">Sigma factor</keyword>
<evidence type="ECO:0000256" key="4">
    <source>
        <dbReference type="ARBA" id="ARBA00023163"/>
    </source>
</evidence>
<accession>A0ABW5AIH3</accession>
<evidence type="ECO:0000259" key="6">
    <source>
        <dbReference type="Pfam" id="PF04542"/>
    </source>
</evidence>
<keyword evidence="9" id="KW-1185">Reference proteome</keyword>
<comment type="caution">
    <text evidence="8">The sequence shown here is derived from an EMBL/GenBank/DDBJ whole genome shotgun (WGS) entry which is preliminary data.</text>
</comment>
<feature type="compositionally biased region" description="Acidic residues" evidence="5">
    <location>
        <begin position="100"/>
        <end position="109"/>
    </location>
</feature>
<evidence type="ECO:0000256" key="1">
    <source>
        <dbReference type="ARBA" id="ARBA00010641"/>
    </source>
</evidence>
<dbReference type="InterPro" id="IPR013325">
    <property type="entry name" value="RNA_pol_sigma_r2"/>
</dbReference>
<dbReference type="InterPro" id="IPR013324">
    <property type="entry name" value="RNA_pol_sigma_r3/r4-like"/>
</dbReference>
<keyword evidence="2" id="KW-0805">Transcription regulation</keyword>
<dbReference type="Gene3D" id="1.10.1740.10">
    <property type="match status" value="1"/>
</dbReference>
<sequence length="194" mass="20795">MLSSAELVWLLAGVAKGDLAAFERLYMATRGRLYAVVLGIVRRPAVAAAVLQDAYLRIFAEAPRFDPARATPTTFMVAIARREAIAVARRDGAIGRDAPGDADTEDGGQGEDGSGSDGDAEVEAAPAPPPSETLKQLLGAIGRLEPDRRRMILRAYFNGVDRAGLASEFDRPVGTIKTQLRRALADLREYLGND</sequence>
<dbReference type="RefSeq" id="WP_378477066.1">
    <property type="nucleotide sequence ID" value="NZ_JBHUIW010000005.1"/>
</dbReference>
<dbReference type="InterPro" id="IPR036388">
    <property type="entry name" value="WH-like_DNA-bd_sf"/>
</dbReference>
<feature type="region of interest" description="Disordered" evidence="5">
    <location>
        <begin position="94"/>
        <end position="132"/>
    </location>
</feature>
<evidence type="ECO:0000256" key="3">
    <source>
        <dbReference type="ARBA" id="ARBA00023082"/>
    </source>
</evidence>
<dbReference type="Gene3D" id="1.10.10.10">
    <property type="entry name" value="Winged helix-like DNA-binding domain superfamily/Winged helix DNA-binding domain"/>
    <property type="match status" value="1"/>
</dbReference>
<dbReference type="Pfam" id="PF04542">
    <property type="entry name" value="Sigma70_r2"/>
    <property type="match status" value="1"/>
</dbReference>
<dbReference type="SUPFAM" id="SSF88659">
    <property type="entry name" value="Sigma3 and sigma4 domains of RNA polymerase sigma factors"/>
    <property type="match status" value="1"/>
</dbReference>
<evidence type="ECO:0000256" key="2">
    <source>
        <dbReference type="ARBA" id="ARBA00023015"/>
    </source>
</evidence>
<evidence type="ECO:0000313" key="9">
    <source>
        <dbReference type="Proteomes" id="UP001597314"/>
    </source>
</evidence>
<keyword evidence="4" id="KW-0804">Transcription</keyword>
<dbReference type="InterPro" id="IPR039425">
    <property type="entry name" value="RNA_pol_sigma-70-like"/>
</dbReference>
<evidence type="ECO:0000313" key="8">
    <source>
        <dbReference type="EMBL" id="MFD2181881.1"/>
    </source>
</evidence>
<evidence type="ECO:0000259" key="7">
    <source>
        <dbReference type="Pfam" id="PF08281"/>
    </source>
</evidence>
<name>A0ABW5AIH3_9BRAD</name>
<dbReference type="PANTHER" id="PTHR43133:SF62">
    <property type="entry name" value="RNA POLYMERASE SIGMA FACTOR SIGZ"/>
    <property type="match status" value="1"/>
</dbReference>
<comment type="similarity">
    <text evidence="1">Belongs to the sigma-70 factor family. ECF subfamily.</text>
</comment>
<dbReference type="NCBIfam" id="TIGR02937">
    <property type="entry name" value="sigma70-ECF"/>
    <property type="match status" value="1"/>
</dbReference>
<feature type="domain" description="RNA polymerase sigma factor 70 region 4 type 2" evidence="7">
    <location>
        <begin position="135"/>
        <end position="187"/>
    </location>
</feature>
<dbReference type="InterPro" id="IPR007627">
    <property type="entry name" value="RNA_pol_sigma70_r2"/>
</dbReference>
<dbReference type="InterPro" id="IPR013249">
    <property type="entry name" value="RNA_pol_sigma70_r4_t2"/>
</dbReference>
<feature type="domain" description="RNA polymerase sigma-70 region 2" evidence="6">
    <location>
        <begin position="25"/>
        <end position="91"/>
    </location>
</feature>
<dbReference type="Pfam" id="PF08281">
    <property type="entry name" value="Sigma70_r4_2"/>
    <property type="match status" value="1"/>
</dbReference>
<organism evidence="8 9">
    <name type="scientific">Rhodoplanes azumiensis</name>
    <dbReference type="NCBI Taxonomy" id="1897628"/>
    <lineage>
        <taxon>Bacteria</taxon>
        <taxon>Pseudomonadati</taxon>
        <taxon>Pseudomonadota</taxon>
        <taxon>Alphaproteobacteria</taxon>
        <taxon>Hyphomicrobiales</taxon>
        <taxon>Nitrobacteraceae</taxon>
        <taxon>Rhodoplanes</taxon>
    </lineage>
</organism>
<dbReference type="Proteomes" id="UP001597314">
    <property type="component" value="Unassembled WGS sequence"/>
</dbReference>
<proteinExistence type="inferred from homology"/>
<dbReference type="SUPFAM" id="SSF88946">
    <property type="entry name" value="Sigma2 domain of RNA polymerase sigma factors"/>
    <property type="match status" value="1"/>
</dbReference>
<dbReference type="PANTHER" id="PTHR43133">
    <property type="entry name" value="RNA POLYMERASE ECF-TYPE SIGMA FACTO"/>
    <property type="match status" value="1"/>
</dbReference>
<evidence type="ECO:0000256" key="5">
    <source>
        <dbReference type="SAM" id="MobiDB-lite"/>
    </source>
</evidence>
<protein>
    <submittedName>
        <fullName evidence="8">RNA polymerase sigma factor</fullName>
    </submittedName>
</protein>
<gene>
    <name evidence="8" type="ORF">ACFSOX_06935</name>
</gene>